<dbReference type="Proteomes" id="UP001054252">
    <property type="component" value="Unassembled WGS sequence"/>
</dbReference>
<feature type="disulfide bond" evidence="1">
    <location>
        <begin position="164"/>
        <end position="180"/>
    </location>
</feature>
<organism evidence="3 4">
    <name type="scientific">Rubroshorea leprosula</name>
    <dbReference type="NCBI Taxonomy" id="152421"/>
    <lineage>
        <taxon>Eukaryota</taxon>
        <taxon>Viridiplantae</taxon>
        <taxon>Streptophyta</taxon>
        <taxon>Embryophyta</taxon>
        <taxon>Tracheophyta</taxon>
        <taxon>Spermatophyta</taxon>
        <taxon>Magnoliopsida</taxon>
        <taxon>eudicotyledons</taxon>
        <taxon>Gunneridae</taxon>
        <taxon>Pentapetalae</taxon>
        <taxon>rosids</taxon>
        <taxon>malvids</taxon>
        <taxon>Malvales</taxon>
        <taxon>Dipterocarpaceae</taxon>
        <taxon>Rubroshorea</taxon>
    </lineage>
</organism>
<feature type="signal peptide" evidence="2">
    <location>
        <begin position="1"/>
        <end position="23"/>
    </location>
</feature>
<dbReference type="PANTHER" id="PTHR31048">
    <property type="entry name" value="OS03G0233200 PROTEIN"/>
    <property type="match status" value="1"/>
</dbReference>
<evidence type="ECO:0000313" key="3">
    <source>
        <dbReference type="EMBL" id="GKV44082.1"/>
    </source>
</evidence>
<evidence type="ECO:0000313" key="4">
    <source>
        <dbReference type="Proteomes" id="UP001054252"/>
    </source>
</evidence>
<dbReference type="SMART" id="SM00205">
    <property type="entry name" value="THN"/>
    <property type="match status" value="1"/>
</dbReference>
<dbReference type="Gene3D" id="2.60.110.10">
    <property type="entry name" value="Thaumatin"/>
    <property type="match status" value="1"/>
</dbReference>
<dbReference type="PROSITE" id="PS51367">
    <property type="entry name" value="THAUMATIN_2"/>
    <property type="match status" value="1"/>
</dbReference>
<evidence type="ECO:0000256" key="1">
    <source>
        <dbReference type="PIRSR" id="PIRSR002703-1"/>
    </source>
</evidence>
<dbReference type="Pfam" id="PF00314">
    <property type="entry name" value="Thaumatin"/>
    <property type="match status" value="1"/>
</dbReference>
<dbReference type="PIRSF" id="PIRSF002703">
    <property type="entry name" value="Thaumatin"/>
    <property type="match status" value="1"/>
</dbReference>
<feature type="disulfide bond" evidence="1">
    <location>
        <begin position="80"/>
        <end position="90"/>
    </location>
</feature>
<dbReference type="SUPFAM" id="SSF49870">
    <property type="entry name" value="Osmotin, thaumatin-like protein"/>
    <property type="match status" value="1"/>
</dbReference>
<evidence type="ECO:0008006" key="5">
    <source>
        <dbReference type="Google" id="ProtNLM"/>
    </source>
</evidence>
<feature type="disulfide bond" evidence="1">
    <location>
        <begin position="32"/>
        <end position="244"/>
    </location>
</feature>
<keyword evidence="4" id="KW-1185">Reference proteome</keyword>
<feature type="disulfide bond" evidence="1">
    <location>
        <begin position="156"/>
        <end position="217"/>
    </location>
</feature>
<dbReference type="FunFam" id="2.60.110.10:FF:000001">
    <property type="entry name" value="THAUMATIN-LIKE PROTEIN 1"/>
    <property type="match status" value="1"/>
</dbReference>
<name>A0AAV5M6D1_9ROSI</name>
<dbReference type="PRINTS" id="PR00347">
    <property type="entry name" value="THAUMATIN"/>
</dbReference>
<feature type="disulfide bond" evidence="1">
    <location>
        <begin position="184"/>
        <end position="193"/>
    </location>
</feature>
<feature type="disulfide bond" evidence="1">
    <location>
        <begin position="194"/>
        <end position="204"/>
    </location>
</feature>
<protein>
    <recommendedName>
        <fullName evidence="5">Thaumatin-like protein 1b</fullName>
    </recommendedName>
</protein>
<feature type="chain" id="PRO_5043797878" description="Thaumatin-like protein 1b" evidence="2">
    <location>
        <begin position="24"/>
        <end position="296"/>
    </location>
</feature>
<dbReference type="InterPro" id="IPR037176">
    <property type="entry name" value="Osmotin/thaumatin-like_sf"/>
</dbReference>
<reference evidence="3 4" key="1">
    <citation type="journal article" date="2021" name="Commun. Biol.">
        <title>The genome of Shorea leprosula (Dipterocarpaceae) highlights the ecological relevance of drought in aseasonal tropical rainforests.</title>
        <authorList>
            <person name="Ng K.K.S."/>
            <person name="Kobayashi M.J."/>
            <person name="Fawcett J.A."/>
            <person name="Hatakeyama M."/>
            <person name="Paape T."/>
            <person name="Ng C.H."/>
            <person name="Ang C.C."/>
            <person name="Tnah L.H."/>
            <person name="Lee C.T."/>
            <person name="Nishiyama T."/>
            <person name="Sese J."/>
            <person name="O'Brien M.J."/>
            <person name="Copetti D."/>
            <person name="Mohd Noor M.I."/>
            <person name="Ong R.C."/>
            <person name="Putra M."/>
            <person name="Sireger I.Z."/>
            <person name="Indrioko S."/>
            <person name="Kosugi Y."/>
            <person name="Izuno A."/>
            <person name="Isagi Y."/>
            <person name="Lee S.L."/>
            <person name="Shimizu K.K."/>
        </authorList>
    </citation>
    <scope>NUCLEOTIDE SEQUENCE [LARGE SCALE GENOMIC DNA]</scope>
    <source>
        <strain evidence="3">214</strain>
    </source>
</reference>
<keyword evidence="1" id="KW-1015">Disulfide bond</keyword>
<feature type="disulfide bond" evidence="1">
    <location>
        <begin position="95"/>
        <end position="102"/>
    </location>
</feature>
<keyword evidence="2" id="KW-0732">Signal</keyword>
<dbReference type="AlphaFoldDB" id="A0AAV5M6D1"/>
<dbReference type="InterPro" id="IPR001938">
    <property type="entry name" value="Thaumatin"/>
</dbReference>
<dbReference type="CDD" id="cd09218">
    <property type="entry name" value="TLP-PA"/>
    <property type="match status" value="1"/>
</dbReference>
<comment type="caution">
    <text evidence="3">The sequence shown here is derived from an EMBL/GenBank/DDBJ whole genome shotgun (WGS) entry which is preliminary data.</text>
</comment>
<dbReference type="EMBL" id="BPVZ01000177">
    <property type="protein sequence ID" value="GKV44082.1"/>
    <property type="molecule type" value="Genomic_DNA"/>
</dbReference>
<evidence type="ECO:0000256" key="2">
    <source>
        <dbReference type="SAM" id="SignalP"/>
    </source>
</evidence>
<feature type="disulfide bond" evidence="1">
    <location>
        <begin position="151"/>
        <end position="234"/>
    </location>
</feature>
<gene>
    <name evidence="3" type="ORF">SLEP1_g51309</name>
</gene>
<accession>A0AAV5M6D1</accession>
<sequence length="296" mass="30859">MASLQLPMVLATFFLQFFPGVYSSTFTIRNKCSYPVWPGILSGAGTPELSTTGFLLQSGESTSLSVPTSWSGRLWGRTVCTQDSSGKFSCLTGDCGSSTIACSGGGAAPPATLAEFTLDGAGGLDFYDVSLVDGYNLPMMVTPQGGTGGNCSSAACSADLNEDCPVELKITDGSNEGVACKSACDAFGDAQYCCSGAYASPDTCKPSTYSEFFKNACPKAYSYAYDDGTSTFTCAGADYIITFCPGLSTSLKSGSTTAKSLAVNYTSSAGHRHRSPTFIGRAITVGAAVWWLWHLF</sequence>
<proteinExistence type="predicted"/>